<proteinExistence type="predicted"/>
<dbReference type="InterPro" id="IPR025736">
    <property type="entry name" value="PucR_C-HTH_dom"/>
</dbReference>
<comment type="caution">
    <text evidence="3">The sequence shown here is derived from an EMBL/GenBank/DDBJ whole genome shotgun (WGS) entry which is preliminary data.</text>
</comment>
<dbReference type="Pfam" id="PF13556">
    <property type="entry name" value="HTH_30"/>
    <property type="match status" value="1"/>
</dbReference>
<reference evidence="3 4" key="1">
    <citation type="journal article" date="2019" name="Int. J. Syst. Evol. Microbiol.">
        <title>The Global Catalogue of Microorganisms (GCM) 10K type strain sequencing project: providing services to taxonomists for standard genome sequencing and annotation.</title>
        <authorList>
            <consortium name="The Broad Institute Genomics Platform"/>
            <consortium name="The Broad Institute Genome Sequencing Center for Infectious Disease"/>
            <person name="Wu L."/>
            <person name="Ma J."/>
        </authorList>
    </citation>
    <scope>NUCLEOTIDE SEQUENCE [LARGE SCALE GENOMIC DNA]</scope>
    <source>
        <strain evidence="3 4">JCM 16221</strain>
    </source>
</reference>
<dbReference type="Gene3D" id="1.10.10.2840">
    <property type="entry name" value="PucR C-terminal helix-turn-helix domain"/>
    <property type="match status" value="1"/>
</dbReference>
<evidence type="ECO:0000259" key="1">
    <source>
        <dbReference type="Pfam" id="PF13556"/>
    </source>
</evidence>
<feature type="domain" description="PucR C-terminal helix-turn-helix" evidence="1">
    <location>
        <begin position="327"/>
        <end position="381"/>
    </location>
</feature>
<evidence type="ECO:0000313" key="4">
    <source>
        <dbReference type="Proteomes" id="UP001501218"/>
    </source>
</evidence>
<dbReference type="RefSeq" id="WP_344130155.1">
    <property type="nucleotide sequence ID" value="NZ_BAAARA010000007.1"/>
</dbReference>
<name>A0ABN3G7T0_9PSEU</name>
<dbReference type="PANTHER" id="PTHR33744:SF1">
    <property type="entry name" value="DNA-BINDING TRANSCRIPTIONAL ACTIVATOR ADER"/>
    <property type="match status" value="1"/>
</dbReference>
<gene>
    <name evidence="3" type="ORF">GCM10009854_23680</name>
</gene>
<dbReference type="Pfam" id="PF14361">
    <property type="entry name" value="RsbRD_N"/>
    <property type="match status" value="1"/>
</dbReference>
<dbReference type="PANTHER" id="PTHR33744">
    <property type="entry name" value="CARBOHYDRATE DIACID REGULATOR"/>
    <property type="match status" value="1"/>
</dbReference>
<dbReference type="InterPro" id="IPR051448">
    <property type="entry name" value="CdaR-like_regulators"/>
</dbReference>
<evidence type="ECO:0000259" key="2">
    <source>
        <dbReference type="Pfam" id="PF14361"/>
    </source>
</evidence>
<dbReference type="Proteomes" id="UP001501218">
    <property type="component" value="Unassembled WGS sequence"/>
</dbReference>
<evidence type="ECO:0000313" key="3">
    <source>
        <dbReference type="EMBL" id="GAA2346049.1"/>
    </source>
</evidence>
<sequence length="407" mass="43598">MHTPFHAPVTPDESLRRLVHACLDDLDELVAVFLAELRAMEPYASDAVPWPELREHAEESMELLLRLIGGGSVPDRLSDLCERIGRSRAQAGVPLEVLLHAVRMDFRVLWDALVRRVSQQDLPSLVHSAALVWAAVDHHTTRIHLAYLAEAAVLAREQEHERSQLVARLLTTDARDPQVVAQVATALDVAPGADFAVAAAPLSETRPLRHAVDGLAARGIAVHLQDVDRRPVLIAQLPAGTRELPPRWLRDVPCGLAPVAQALTGVPRAVRIAVELAGTSAAEGGPSALTDVWPSLVAGRLGELGDALASGVFASLRGTGASERGRLLETAAAYLRTGSAGAVAAELYCHRNTVLNRLRRIADLTGCDLTKPDQAALFTVAEACRRDGAPLSHQRTAATRGRRIAGA</sequence>
<accession>A0ABN3G7T0</accession>
<keyword evidence="4" id="KW-1185">Reference proteome</keyword>
<protein>
    <submittedName>
        <fullName evidence="3">Helix-turn-helix domain-containing protein</fullName>
    </submittedName>
</protein>
<feature type="domain" description="RsbT co-antagonist protein RsbRD N-terminal" evidence="2">
    <location>
        <begin position="27"/>
        <end position="162"/>
    </location>
</feature>
<dbReference type="InterPro" id="IPR025751">
    <property type="entry name" value="RsbRD_N_dom"/>
</dbReference>
<organism evidence="3 4">
    <name type="scientific">Saccharopolyspora halophila</name>
    <dbReference type="NCBI Taxonomy" id="405551"/>
    <lineage>
        <taxon>Bacteria</taxon>
        <taxon>Bacillati</taxon>
        <taxon>Actinomycetota</taxon>
        <taxon>Actinomycetes</taxon>
        <taxon>Pseudonocardiales</taxon>
        <taxon>Pseudonocardiaceae</taxon>
        <taxon>Saccharopolyspora</taxon>
    </lineage>
</organism>
<dbReference type="EMBL" id="BAAARA010000007">
    <property type="protein sequence ID" value="GAA2346049.1"/>
    <property type="molecule type" value="Genomic_DNA"/>
</dbReference>
<dbReference type="InterPro" id="IPR042070">
    <property type="entry name" value="PucR_C-HTH_sf"/>
</dbReference>